<evidence type="ECO:0000256" key="6">
    <source>
        <dbReference type="ARBA" id="ARBA00023015"/>
    </source>
</evidence>
<sequence length="117" mass="13455">MEEQVYHNLLDDVALDLCFEMHSHISRDGLSLEEIYDVEPIERPLNSPVVEQDSVIVSCLHCKRQVHASRYTNHLEKCLTGSRRVITPKQRHDVAQETEQKQLLTLTKPQLYGDSAS</sequence>
<keyword evidence="8" id="KW-0804">Transcription</keyword>
<keyword evidence="13" id="KW-1185">Reference proteome</keyword>
<evidence type="ECO:0000256" key="5">
    <source>
        <dbReference type="ARBA" id="ARBA00022853"/>
    </source>
</evidence>
<name>A0AAU9KZC1_9STRA</name>
<evidence type="ECO:0000256" key="2">
    <source>
        <dbReference type="ARBA" id="ARBA00022723"/>
    </source>
</evidence>
<evidence type="ECO:0000256" key="8">
    <source>
        <dbReference type="ARBA" id="ARBA00023163"/>
    </source>
</evidence>
<dbReference type="InterPro" id="IPR013246">
    <property type="entry name" value="SAGA_su_Sgf11"/>
</dbReference>
<organism evidence="11 14">
    <name type="scientific">Peronospora belbahrii</name>
    <dbReference type="NCBI Taxonomy" id="622444"/>
    <lineage>
        <taxon>Eukaryota</taxon>
        <taxon>Sar</taxon>
        <taxon>Stramenopiles</taxon>
        <taxon>Oomycota</taxon>
        <taxon>Peronosporomycetes</taxon>
        <taxon>Peronosporales</taxon>
        <taxon>Peronosporaceae</taxon>
        <taxon>Peronospora</taxon>
    </lineage>
</organism>
<reference evidence="11 13" key="1">
    <citation type="submission" date="2021-11" db="EMBL/GenBank/DDBJ databases">
        <authorList>
            <person name="Islam A."/>
            <person name="Islam S."/>
            <person name="Flora M.S."/>
            <person name="Rahman M."/>
            <person name="Ziaur R.M."/>
            <person name="Epstein J.H."/>
            <person name="Hassan M."/>
            <person name="Klassen M."/>
            <person name="Woodard K."/>
            <person name="Webb A."/>
            <person name="Webby R.J."/>
            <person name="El Zowalaty M.E."/>
        </authorList>
    </citation>
    <scope>NUCLEOTIDE SEQUENCE</scope>
    <source>
        <strain evidence="12">Pbs1</strain>
        <strain evidence="11">Pbs3</strain>
    </source>
</reference>
<keyword evidence="9" id="KW-0539">Nucleus</keyword>
<evidence type="ECO:0000256" key="4">
    <source>
        <dbReference type="ARBA" id="ARBA00022833"/>
    </source>
</evidence>
<dbReference type="Gene3D" id="3.30.160.60">
    <property type="entry name" value="Classic Zinc Finger"/>
    <property type="match status" value="1"/>
</dbReference>
<evidence type="ECO:0000256" key="3">
    <source>
        <dbReference type="ARBA" id="ARBA00022771"/>
    </source>
</evidence>
<dbReference type="Proteomes" id="UP001160483">
    <property type="component" value="Unassembled WGS sequence"/>
</dbReference>
<keyword evidence="4" id="KW-0862">Zinc</keyword>
<evidence type="ECO:0000313" key="11">
    <source>
        <dbReference type="EMBL" id="CAH0477779.1"/>
    </source>
</evidence>
<dbReference type="AlphaFoldDB" id="A0AAU9KZC1"/>
<proteinExistence type="inferred from homology"/>
<gene>
    <name evidence="12" type="ORF">PBS001_LOCUS3398</name>
    <name evidence="11" type="ORF">PBS003_LOCUS4509</name>
</gene>
<keyword evidence="2" id="KW-0479">Metal-binding</keyword>
<dbReference type="EMBL" id="CAKLCB010000205">
    <property type="protein sequence ID" value="CAH0516756.1"/>
    <property type="molecule type" value="Genomic_DNA"/>
</dbReference>
<dbReference type="GO" id="GO:0008270">
    <property type="term" value="F:zinc ion binding"/>
    <property type="evidence" value="ECO:0007669"/>
    <property type="project" value="UniProtKB-KW"/>
</dbReference>
<evidence type="ECO:0000256" key="10">
    <source>
        <dbReference type="RuleBase" id="RU261113"/>
    </source>
</evidence>
<keyword evidence="6" id="KW-0805">Transcription regulation</keyword>
<evidence type="ECO:0000256" key="9">
    <source>
        <dbReference type="ARBA" id="ARBA00023242"/>
    </source>
</evidence>
<dbReference type="EMBL" id="CAKKTJ010000193">
    <property type="protein sequence ID" value="CAH0477779.1"/>
    <property type="molecule type" value="Genomic_DNA"/>
</dbReference>
<keyword evidence="3" id="KW-0863">Zinc-finger</keyword>
<comment type="caution">
    <text evidence="11">The sequence shown here is derived from an EMBL/GenBank/DDBJ whole genome shotgun (WGS) entry which is preliminary data.</text>
</comment>
<keyword evidence="5" id="KW-0156">Chromatin regulator</keyword>
<protein>
    <recommendedName>
        <fullName evidence="10">SAGA-associated factor 11</fullName>
    </recommendedName>
</protein>
<dbReference type="GO" id="GO:0005634">
    <property type="term" value="C:nucleus"/>
    <property type="evidence" value="ECO:0007669"/>
    <property type="project" value="UniProtKB-SubCell"/>
</dbReference>
<keyword evidence="7 10" id="KW-0010">Activator</keyword>
<evidence type="ECO:0000256" key="1">
    <source>
        <dbReference type="ARBA" id="ARBA00004123"/>
    </source>
</evidence>
<evidence type="ECO:0000256" key="7">
    <source>
        <dbReference type="ARBA" id="ARBA00023159"/>
    </source>
</evidence>
<evidence type="ECO:0000313" key="13">
    <source>
        <dbReference type="Proteomes" id="UP001158986"/>
    </source>
</evidence>
<comment type="similarity">
    <text evidence="10">Belongs to the SGF11 family.</text>
</comment>
<evidence type="ECO:0000313" key="12">
    <source>
        <dbReference type="EMBL" id="CAH0516756.1"/>
    </source>
</evidence>
<comment type="subcellular location">
    <subcellularLocation>
        <location evidence="1 10">Nucleus</location>
    </subcellularLocation>
</comment>
<dbReference type="GO" id="GO:0070461">
    <property type="term" value="C:SAGA-type complex"/>
    <property type="evidence" value="ECO:0007669"/>
    <property type="project" value="UniProtKB-ARBA"/>
</dbReference>
<dbReference type="Pfam" id="PF08209">
    <property type="entry name" value="Sgf11"/>
    <property type="match status" value="1"/>
</dbReference>
<dbReference type="Proteomes" id="UP001158986">
    <property type="component" value="Unassembled WGS sequence"/>
</dbReference>
<accession>A0AAU9KZC1</accession>
<dbReference type="GO" id="GO:0006325">
    <property type="term" value="P:chromatin organization"/>
    <property type="evidence" value="ECO:0007669"/>
    <property type="project" value="UniProtKB-KW"/>
</dbReference>
<evidence type="ECO:0000313" key="14">
    <source>
        <dbReference type="Proteomes" id="UP001160483"/>
    </source>
</evidence>